<keyword evidence="2" id="KW-1185">Reference proteome</keyword>
<dbReference type="PANTHER" id="PTHR21581">
    <property type="entry name" value="D-ALANYL-D-ALANINE CARBOXYPEPTIDASE"/>
    <property type="match status" value="1"/>
</dbReference>
<reference evidence="1 2" key="1">
    <citation type="journal article" date="2015" name="PLoS Pathog.">
        <title>Leptomonas seymouri: Adaptations to the Dixenous Life Cycle Analyzed by Genome Sequencing, Transcriptome Profiling and Co-infection with Leishmania donovani.</title>
        <authorList>
            <person name="Kraeva N."/>
            <person name="Butenko A."/>
            <person name="Hlavacova J."/>
            <person name="Kostygov A."/>
            <person name="Myskova J."/>
            <person name="Grybchuk D."/>
            <person name="Lestinova T."/>
            <person name="Votypka J."/>
            <person name="Volf P."/>
            <person name="Opperdoes F."/>
            <person name="Flegontov P."/>
            <person name="Lukes J."/>
            <person name="Yurchenko V."/>
        </authorList>
    </citation>
    <scope>NUCLEOTIDE SEQUENCE [LARGE SCALE GENOMIC DNA]</scope>
    <source>
        <strain evidence="1 2">ATCC 30220</strain>
    </source>
</reference>
<name>A0A0N1PCU4_LEPSE</name>
<accession>A0A0N1PCU4</accession>
<dbReference type="OrthoDB" id="428342at2759"/>
<sequence length="522" mass="56861">MASDGAVNTAREFFGSALYESNAAHARASLGDVPATDEGLRMLAANGNWSEVLALARKLDAQVAAKAQWHPTRYATVSLTTPACVTDSICTATEKGTEAGQAAHSSSTAASSSCSSASPGDLGAVAPPLPTDAAVWNARLPYLLVQVTANLKMRRIVDARRIIDGLGDVEGEGFRHPVTGESFAPFSLRLIAALLPLYSGVPMVAQKKLYALLEECLLRERQCGEALREEHASGSSADNAMNAGAVKRLWCMWTQRVFRVQRTLLHVHVHTSQQSLARCVIEQALRIDDMWHKTFHLLSDDLYQLRHALHLQQVVCLALHIGDAQRAGEVHQAIRQMLIDLEAPSTPAPEAVLTNCALLALIVMSCDAFSAVFRGDFCEAVKLFRDVVARCGEAKKALMPEGLTGGSDEDLTSAADGTISERTLRWWVLQGICAHAQVSQVTCMAYCSDTEPERSMQDMCKTMEDYAKAEPQVLCNSDPFVESIVRLYALAGERRTNLERFSDLLEVFRCDRSSLPSLEALV</sequence>
<dbReference type="EMBL" id="LJSK01000045">
    <property type="protein sequence ID" value="KPI88625.1"/>
    <property type="molecule type" value="Genomic_DNA"/>
</dbReference>
<comment type="caution">
    <text evidence="1">The sequence shown here is derived from an EMBL/GenBank/DDBJ whole genome shotgun (WGS) entry which is preliminary data.</text>
</comment>
<dbReference type="VEuPathDB" id="TriTrypDB:Lsey_0045_0270"/>
<dbReference type="OMA" id="NGNWSEV"/>
<evidence type="ECO:0000313" key="2">
    <source>
        <dbReference type="Proteomes" id="UP000038009"/>
    </source>
</evidence>
<organism evidence="1 2">
    <name type="scientific">Leptomonas seymouri</name>
    <dbReference type="NCBI Taxonomy" id="5684"/>
    <lineage>
        <taxon>Eukaryota</taxon>
        <taxon>Discoba</taxon>
        <taxon>Euglenozoa</taxon>
        <taxon>Kinetoplastea</taxon>
        <taxon>Metakinetoplastina</taxon>
        <taxon>Trypanosomatida</taxon>
        <taxon>Trypanosomatidae</taxon>
        <taxon>Leishmaniinae</taxon>
        <taxon>Leptomonas</taxon>
    </lineage>
</organism>
<gene>
    <name evidence="1" type="ORF">ABL78_2293</name>
</gene>
<dbReference type="AlphaFoldDB" id="A0A0N1PCU4"/>
<protein>
    <submittedName>
        <fullName evidence="1">Uncharacterized protein</fullName>
    </submittedName>
</protein>
<dbReference type="PANTHER" id="PTHR21581:SF6">
    <property type="entry name" value="TRAFFICKING PROTEIN PARTICLE COMPLEX SUBUNIT 12"/>
    <property type="match status" value="1"/>
</dbReference>
<evidence type="ECO:0000313" key="1">
    <source>
        <dbReference type="EMBL" id="KPI88625.1"/>
    </source>
</evidence>
<proteinExistence type="predicted"/>
<dbReference type="Proteomes" id="UP000038009">
    <property type="component" value="Unassembled WGS sequence"/>
</dbReference>